<dbReference type="SUPFAM" id="SSF53720">
    <property type="entry name" value="ALDH-like"/>
    <property type="match status" value="1"/>
</dbReference>
<gene>
    <name evidence="4" type="ORF">GII30_13215</name>
</gene>
<reference evidence="4" key="1">
    <citation type="journal article" date="2021" name="Nat. Microbiol.">
        <title>Cocultivation of an ultrasmall environmental parasitic bacterium with lytic ability against bacteria associated with wastewater foams.</title>
        <authorList>
            <person name="Batinovic S."/>
            <person name="Rose J.J.A."/>
            <person name="Ratcliffe J."/>
            <person name="Seviour R.J."/>
            <person name="Petrovski S."/>
        </authorList>
    </citation>
    <scope>NUCLEOTIDE SEQUENCE</scope>
    <source>
        <strain evidence="4">CON44</strain>
    </source>
</reference>
<comment type="similarity">
    <text evidence="1 3">Belongs to the aldehyde dehydrogenase family.</text>
</comment>
<accession>A0A857LMW5</accession>
<dbReference type="Gene3D" id="3.40.605.10">
    <property type="entry name" value="Aldehyde Dehydrogenase, Chain A, domain 1"/>
    <property type="match status" value="1"/>
</dbReference>
<dbReference type="PANTHER" id="PTHR42804:SF1">
    <property type="entry name" value="ALDEHYDE DEHYDROGENASE-RELATED"/>
    <property type="match status" value="1"/>
</dbReference>
<dbReference type="Pfam" id="PF00171">
    <property type="entry name" value="Aldedh"/>
    <property type="match status" value="1"/>
</dbReference>
<dbReference type="GO" id="GO:0016620">
    <property type="term" value="F:oxidoreductase activity, acting on the aldehyde or oxo group of donors, NAD or NADP as acceptor"/>
    <property type="evidence" value="ECO:0007669"/>
    <property type="project" value="InterPro"/>
</dbReference>
<organism evidence="4">
    <name type="scientific">Gordonia amarae</name>
    <dbReference type="NCBI Taxonomy" id="36821"/>
    <lineage>
        <taxon>Bacteria</taxon>
        <taxon>Bacillati</taxon>
        <taxon>Actinomycetota</taxon>
        <taxon>Actinomycetes</taxon>
        <taxon>Mycobacteriales</taxon>
        <taxon>Gordoniaceae</taxon>
        <taxon>Gordonia</taxon>
    </lineage>
</organism>
<sequence>MISSQTRLFIDGTWVTPQSSQTIPVISPVTEEEIATIPDGGAADIDAAVAAARAAFDSGPWPRMSHRERAEMLKRVADELDKRTDDMAEAMVAEMGSPITQAKFGQVPVTSELLRYYAENVDSYEWETRRPTYNALNDGFDVMVQQAPYGVVAAIPPWNGPQICGMMKYAPALLTGCTIVVKPSPEASLNYVGFAEAFEAAGIPNGVFNVVTGGVETSKYLVSHPDVDKVAFTGSVEVGRSIGEACATLMRPVTLELGGKSAAIIRDDADLDDAIERLLGQMFFVSGQACNAPSRILASANRYEEVVDAFVTAVDKLPLGLPTEPDTVVGPMANQAQKERVQRYVEVGKQEGAKVALGGGVPEGFDKGWFVDKTVFRDVDNSMRIAQEEIFGPVLCIIKYEDDEDALRIANDSSLGLAGSVWTADVQKGYEMAGALRSGALGVNNHGFDPATPLAGRKNSGIGCERGLEAVYDYVTPRAILVPSEAEVSAPYII</sequence>
<dbReference type="EMBL" id="CP045810">
    <property type="protein sequence ID" value="QHN39988.1"/>
    <property type="molecule type" value="Genomic_DNA"/>
</dbReference>
<dbReference type="PANTHER" id="PTHR42804">
    <property type="entry name" value="ALDEHYDE DEHYDROGENASE"/>
    <property type="match status" value="1"/>
</dbReference>
<dbReference type="CDD" id="cd07139">
    <property type="entry name" value="ALDH_AldA-Rv0768"/>
    <property type="match status" value="1"/>
</dbReference>
<dbReference type="FunFam" id="3.40.309.10:FF:000009">
    <property type="entry name" value="Aldehyde dehydrogenase A"/>
    <property type="match status" value="1"/>
</dbReference>
<dbReference type="Gene3D" id="3.40.309.10">
    <property type="entry name" value="Aldehyde Dehydrogenase, Chain A, domain 2"/>
    <property type="match status" value="1"/>
</dbReference>
<keyword evidence="2 3" id="KW-0560">Oxidoreductase</keyword>
<proteinExistence type="inferred from homology"/>
<dbReference type="RefSeq" id="WP_005182914.1">
    <property type="nucleotide sequence ID" value="NZ_CP045804.1"/>
</dbReference>
<dbReference type="InterPro" id="IPR016162">
    <property type="entry name" value="Ald_DH_N"/>
</dbReference>
<dbReference type="InterPro" id="IPR016161">
    <property type="entry name" value="Ald_DH/histidinol_DH"/>
</dbReference>
<evidence type="ECO:0000256" key="2">
    <source>
        <dbReference type="ARBA" id="ARBA00023002"/>
    </source>
</evidence>
<name>A0A857LMW5_9ACTN</name>
<dbReference type="PROSITE" id="PS00687">
    <property type="entry name" value="ALDEHYDE_DEHYDR_GLU"/>
    <property type="match status" value="1"/>
</dbReference>
<evidence type="ECO:0000256" key="1">
    <source>
        <dbReference type="ARBA" id="ARBA00009986"/>
    </source>
</evidence>
<evidence type="ECO:0000256" key="3">
    <source>
        <dbReference type="RuleBase" id="RU003345"/>
    </source>
</evidence>
<dbReference type="InterPro" id="IPR015590">
    <property type="entry name" value="Aldehyde_DH_dom"/>
</dbReference>
<dbReference type="AlphaFoldDB" id="A0A857LMW5"/>
<protein>
    <submittedName>
        <fullName evidence="4">Aldehyde dehydrogenase family protein</fullName>
    </submittedName>
</protein>
<dbReference type="FunFam" id="3.40.605.10:FF:000007">
    <property type="entry name" value="NAD/NADP-dependent betaine aldehyde dehydrogenase"/>
    <property type="match status" value="1"/>
</dbReference>
<evidence type="ECO:0000313" key="4">
    <source>
        <dbReference type="EMBL" id="QHN39988.1"/>
    </source>
</evidence>
<dbReference type="InterPro" id="IPR029510">
    <property type="entry name" value="Ald_DH_CS_GLU"/>
</dbReference>
<dbReference type="InterPro" id="IPR016163">
    <property type="entry name" value="Ald_DH_C"/>
</dbReference>